<evidence type="ECO:0000313" key="2">
    <source>
        <dbReference type="Proteomes" id="UP001175226"/>
    </source>
</evidence>
<gene>
    <name evidence="1" type="ORF">EV421DRAFT_1127774</name>
</gene>
<proteinExistence type="predicted"/>
<reference evidence="1" key="1">
    <citation type="submission" date="2023-06" db="EMBL/GenBank/DDBJ databases">
        <authorList>
            <consortium name="Lawrence Berkeley National Laboratory"/>
            <person name="Ahrendt S."/>
            <person name="Sahu N."/>
            <person name="Indic B."/>
            <person name="Wong-Bajracharya J."/>
            <person name="Merenyi Z."/>
            <person name="Ke H.-M."/>
            <person name="Monk M."/>
            <person name="Kocsube S."/>
            <person name="Drula E."/>
            <person name="Lipzen A."/>
            <person name="Balint B."/>
            <person name="Henrissat B."/>
            <person name="Andreopoulos B."/>
            <person name="Martin F.M."/>
            <person name="Harder C.B."/>
            <person name="Rigling D."/>
            <person name="Ford K.L."/>
            <person name="Foster G.D."/>
            <person name="Pangilinan J."/>
            <person name="Papanicolaou A."/>
            <person name="Barry K."/>
            <person name="LaButti K."/>
            <person name="Viragh M."/>
            <person name="Koriabine M."/>
            <person name="Yan M."/>
            <person name="Riley R."/>
            <person name="Champramary S."/>
            <person name="Plett K.L."/>
            <person name="Tsai I.J."/>
            <person name="Slot J."/>
            <person name="Sipos G."/>
            <person name="Plett J."/>
            <person name="Nagy L.G."/>
            <person name="Grigoriev I.V."/>
        </authorList>
    </citation>
    <scope>NUCLEOTIDE SEQUENCE</scope>
    <source>
        <strain evidence="1">FPL87.14</strain>
    </source>
</reference>
<sequence length="158" mass="17501">MSRPLNTTSLCTTSDDYKIATDREITAAEAKAKPADHQDAVDDKHNQSSMTAPTLLALTLAYCHNEIDYLLLTSKFSSSPSSSTSVPVSRARFLRCCLHTTTISRTSVTSHCCPFSTYHPGTEEPHHPLKRRRSSVCPFRRYCYVTSANSDALFPLPS</sequence>
<keyword evidence="2" id="KW-1185">Reference proteome</keyword>
<accession>A0AA39IBV0</accession>
<dbReference type="Proteomes" id="UP001175226">
    <property type="component" value="Unassembled WGS sequence"/>
</dbReference>
<name>A0AA39IBV0_9AGAR</name>
<dbReference type="AlphaFoldDB" id="A0AA39IBV0"/>
<evidence type="ECO:0000313" key="1">
    <source>
        <dbReference type="EMBL" id="KAK0421537.1"/>
    </source>
</evidence>
<organism evidence="1 2">
    <name type="scientific">Armillaria borealis</name>
    <dbReference type="NCBI Taxonomy" id="47425"/>
    <lineage>
        <taxon>Eukaryota</taxon>
        <taxon>Fungi</taxon>
        <taxon>Dikarya</taxon>
        <taxon>Basidiomycota</taxon>
        <taxon>Agaricomycotina</taxon>
        <taxon>Agaricomycetes</taxon>
        <taxon>Agaricomycetidae</taxon>
        <taxon>Agaricales</taxon>
        <taxon>Marasmiineae</taxon>
        <taxon>Physalacriaceae</taxon>
        <taxon>Armillaria</taxon>
    </lineage>
</organism>
<comment type="caution">
    <text evidence="1">The sequence shown here is derived from an EMBL/GenBank/DDBJ whole genome shotgun (WGS) entry which is preliminary data.</text>
</comment>
<protein>
    <submittedName>
        <fullName evidence="1">Uncharacterized protein</fullName>
    </submittedName>
</protein>
<dbReference type="EMBL" id="JAUEPT010000551">
    <property type="protein sequence ID" value="KAK0421537.1"/>
    <property type="molecule type" value="Genomic_DNA"/>
</dbReference>